<evidence type="ECO:0000256" key="2">
    <source>
        <dbReference type="SAM" id="MobiDB-lite"/>
    </source>
</evidence>
<dbReference type="PROSITE" id="PS50102">
    <property type="entry name" value="RRM"/>
    <property type="match status" value="1"/>
</dbReference>
<evidence type="ECO:0000256" key="1">
    <source>
        <dbReference type="PROSITE-ProRule" id="PRU00176"/>
    </source>
</evidence>
<dbReference type="EMBL" id="MCFL01000004">
    <property type="protein sequence ID" value="ORZ39747.1"/>
    <property type="molecule type" value="Genomic_DNA"/>
</dbReference>
<name>A0A1Y2HYQ8_9FUNG</name>
<evidence type="ECO:0000313" key="5">
    <source>
        <dbReference type="Proteomes" id="UP000193411"/>
    </source>
</evidence>
<feature type="region of interest" description="Disordered" evidence="2">
    <location>
        <begin position="1"/>
        <end position="36"/>
    </location>
</feature>
<proteinExistence type="predicted"/>
<gene>
    <name evidence="4" type="ORF">BCR44DRAFT_43982</name>
</gene>
<dbReference type="STRING" id="765915.A0A1Y2HYQ8"/>
<dbReference type="SUPFAM" id="SSF54928">
    <property type="entry name" value="RNA-binding domain, RBD"/>
    <property type="match status" value="1"/>
</dbReference>
<reference evidence="4 5" key="1">
    <citation type="submission" date="2016-07" db="EMBL/GenBank/DDBJ databases">
        <title>Pervasive Adenine N6-methylation of Active Genes in Fungi.</title>
        <authorList>
            <consortium name="DOE Joint Genome Institute"/>
            <person name="Mondo S.J."/>
            <person name="Dannebaum R.O."/>
            <person name="Kuo R.C."/>
            <person name="Labutti K."/>
            <person name="Haridas S."/>
            <person name="Kuo A."/>
            <person name="Salamov A."/>
            <person name="Ahrendt S.R."/>
            <person name="Lipzen A."/>
            <person name="Sullivan W."/>
            <person name="Andreopoulos W.B."/>
            <person name="Clum A."/>
            <person name="Lindquist E."/>
            <person name="Daum C."/>
            <person name="Ramamoorthy G.K."/>
            <person name="Gryganskyi A."/>
            <person name="Culley D."/>
            <person name="Magnuson J.K."/>
            <person name="James T.Y."/>
            <person name="O'Malley M.A."/>
            <person name="Stajich J.E."/>
            <person name="Spatafora J.W."/>
            <person name="Visel A."/>
            <person name="Grigoriev I.V."/>
        </authorList>
    </citation>
    <scope>NUCLEOTIDE SEQUENCE [LARGE SCALE GENOMIC DNA]</scope>
    <source>
        <strain evidence="4 5">PL171</strain>
    </source>
</reference>
<keyword evidence="5" id="KW-1185">Reference proteome</keyword>
<comment type="caution">
    <text evidence="4">The sequence shown here is derived from an EMBL/GenBank/DDBJ whole genome shotgun (WGS) entry which is preliminary data.</text>
</comment>
<accession>A0A1Y2HYQ8</accession>
<feature type="region of interest" description="Disordered" evidence="2">
    <location>
        <begin position="215"/>
        <end position="277"/>
    </location>
</feature>
<dbReference type="SMART" id="SM00360">
    <property type="entry name" value="RRM"/>
    <property type="match status" value="1"/>
</dbReference>
<sequence>MGTGQHAHHRDNHHHHGNQHPFHMHPAAPPLTPDPSAFALDKKLQPLVWSPTPNPVIRINNISWDMTMFDIQHYLHPLSIAHLGGLPLIHILMVRETGKTRSDAYVELDTMNDAMVALRERQRRVLRGRVVTLHRASQAELLRLLFPSFVGEFHLVDAVPRGERDVGEEVGVATSYVAMQRMHEQQPPLAPAGASTSTSANAAWLDAFARLTLPNVGGDDPMMMRQHSRSLGGGTESMASSFSSSASTASAGGGRASTATSTQGSPSVGQQGAATRGHHLDRAHGIGMVTQPTTPATPHVGMELASLQEHGGQQQHNPDYVFLTRTEINQILSVCKNYKLFFSRKCSQRPFENVIVILLKFPWHQRHLLSTMQRDHIFELTKLAIEALRSHLHKPTHAMDPTLLDRMVRAALLVPAFTDRQKAMVLEVAGKVGMAKYVGLEEACREIGTAKFEEMQTQAPEPPQMPGAGHETAAPPGSMPPLPSALAHQLGVWSPHSPTHSVDQQTQHQSRQPLDDDVDIDYGSPGTVTDAMDVTESGFGLGGSGRMFGRSSSDESTVDRHHPQASSHVGGRGSMTLSPTAPAFRPRYSATGMGEDMREEAAGPARSAEGGGMQQFQMQY</sequence>
<dbReference type="InterPro" id="IPR012677">
    <property type="entry name" value="Nucleotide-bd_a/b_plait_sf"/>
</dbReference>
<dbReference type="InterPro" id="IPR035979">
    <property type="entry name" value="RBD_domain_sf"/>
</dbReference>
<protein>
    <recommendedName>
        <fullName evidence="3">RRM domain-containing protein</fullName>
    </recommendedName>
</protein>
<dbReference type="GO" id="GO:0003723">
    <property type="term" value="F:RNA binding"/>
    <property type="evidence" value="ECO:0007669"/>
    <property type="project" value="UniProtKB-UniRule"/>
</dbReference>
<evidence type="ECO:0000313" key="4">
    <source>
        <dbReference type="EMBL" id="ORZ39747.1"/>
    </source>
</evidence>
<feature type="domain" description="RRM" evidence="3">
    <location>
        <begin position="55"/>
        <end position="138"/>
    </location>
</feature>
<dbReference type="Gene3D" id="3.30.70.330">
    <property type="match status" value="1"/>
</dbReference>
<feature type="region of interest" description="Disordered" evidence="2">
    <location>
        <begin position="455"/>
        <end position="620"/>
    </location>
</feature>
<dbReference type="InterPro" id="IPR000504">
    <property type="entry name" value="RRM_dom"/>
</dbReference>
<keyword evidence="1" id="KW-0694">RNA-binding</keyword>
<feature type="compositionally biased region" description="Basic residues" evidence="2">
    <location>
        <begin position="1"/>
        <end position="18"/>
    </location>
</feature>
<dbReference type="AlphaFoldDB" id="A0A1Y2HYQ8"/>
<evidence type="ECO:0000259" key="3">
    <source>
        <dbReference type="PROSITE" id="PS50102"/>
    </source>
</evidence>
<dbReference type="CDD" id="cd12254">
    <property type="entry name" value="RRM_hnRNPH_ESRPs_RBM12_like"/>
    <property type="match status" value="1"/>
</dbReference>
<feature type="compositionally biased region" description="Low complexity" evidence="2">
    <location>
        <begin position="236"/>
        <end position="265"/>
    </location>
</feature>
<feature type="compositionally biased region" description="Polar residues" evidence="2">
    <location>
        <begin position="496"/>
        <end position="512"/>
    </location>
</feature>
<dbReference type="Proteomes" id="UP000193411">
    <property type="component" value="Unassembled WGS sequence"/>
</dbReference>
<dbReference type="OrthoDB" id="336240at2759"/>
<organism evidence="4 5">
    <name type="scientific">Catenaria anguillulae PL171</name>
    <dbReference type="NCBI Taxonomy" id="765915"/>
    <lineage>
        <taxon>Eukaryota</taxon>
        <taxon>Fungi</taxon>
        <taxon>Fungi incertae sedis</taxon>
        <taxon>Blastocladiomycota</taxon>
        <taxon>Blastocladiomycetes</taxon>
        <taxon>Blastocladiales</taxon>
        <taxon>Catenariaceae</taxon>
        <taxon>Catenaria</taxon>
    </lineage>
</organism>